<gene>
    <name evidence="1" type="ORF">CI1B_23700</name>
</gene>
<evidence type="ECO:0008006" key="3">
    <source>
        <dbReference type="Google" id="ProtNLM"/>
    </source>
</evidence>
<dbReference type="AlphaFoldDB" id="A0A508T3V0"/>
<reference evidence="1" key="1">
    <citation type="submission" date="2019-02" db="EMBL/GenBank/DDBJ databases">
        <authorList>
            <person name="Pothier F.J."/>
        </authorList>
    </citation>
    <scope>NUCLEOTIDE SEQUENCE</scope>
    <source>
        <strain evidence="1">CI-1B</strain>
    </source>
</reference>
<evidence type="ECO:0000313" key="2">
    <source>
        <dbReference type="Proteomes" id="UP000328092"/>
    </source>
</evidence>
<protein>
    <recommendedName>
        <fullName evidence="3">SIR2-like domain-containing protein</fullName>
    </recommendedName>
</protein>
<dbReference type="OrthoDB" id="7802813at2"/>
<evidence type="ECO:0000313" key="1">
    <source>
        <dbReference type="EMBL" id="VIO68811.1"/>
    </source>
</evidence>
<dbReference type="Proteomes" id="UP000328092">
    <property type="component" value="Unassembled WGS sequence"/>
</dbReference>
<name>A0A508T3V0_9BRAD</name>
<comment type="caution">
    <text evidence="1">The sequence shown here is derived from an EMBL/GenBank/DDBJ whole genome shotgun (WGS) entry which is preliminary data.</text>
</comment>
<dbReference type="EMBL" id="CAADFC020000008">
    <property type="protein sequence ID" value="VIO68811.1"/>
    <property type="molecule type" value="Genomic_DNA"/>
</dbReference>
<keyword evidence="2" id="KW-1185">Reference proteome</keyword>
<organism evidence="1 2">
    <name type="scientific">Bradyrhizobium ivorense</name>
    <dbReference type="NCBI Taxonomy" id="2511166"/>
    <lineage>
        <taxon>Bacteria</taxon>
        <taxon>Pseudomonadati</taxon>
        <taxon>Pseudomonadota</taxon>
        <taxon>Alphaproteobacteria</taxon>
        <taxon>Hyphomicrobiales</taxon>
        <taxon>Nitrobacteraceae</taxon>
        <taxon>Bradyrhizobium</taxon>
    </lineage>
</organism>
<accession>A0A508T3V0</accession>
<dbReference type="Pfam" id="PF13289">
    <property type="entry name" value="SIR2_2"/>
    <property type="match status" value="1"/>
</dbReference>
<dbReference type="RefSeq" id="WP_139859086.1">
    <property type="nucleotide sequence ID" value="NZ_CAADFC020000008.1"/>
</dbReference>
<sequence length="455" mass="49076">MELSVPASGMASARLLILTDHMPVLSDPIITELLGSIEANRLMLLCGAGLSMPSPSNLLPAWRVAELCYEKRRDIEVLPEALRYDLDALAGHFHAAGHFKDQFLGLIPWAELLGAPNAGHAAVSDLLVARAAHSTLSANFDPLIEIWAKTRKIDLRGALDGAQATEFSAATNPLLKFHGCLDRDRDGTLWTQHQLGEANVQQRIESIKHWLSINLPGKDLLIVGFWTDWGYFNDVLADAIAVGGIGRVLVIDPDSAEGLQRKAPGLWGHLTAGTQFSHIAGSGDEALDQLRTAFSKVWARRFFRLAQAMAPAIPAPDPSGWLGDELYDLRRDAEGVPYNRAARQKGPAPEAAQAALAHLLLTQANATREGAWYRLNNQTIRVVQGGGQSLSTVRERYDEPTSLASPDYVICAGAVDLSLPAKIIPGGAGASVVRPTKGGSAKWLTLEQARVELGI</sequence>
<proteinExistence type="predicted"/>